<keyword evidence="4" id="KW-1185">Reference proteome</keyword>
<dbReference type="InterPro" id="IPR038765">
    <property type="entry name" value="Papain-like_cys_pep_sf"/>
</dbReference>
<feature type="compositionally biased region" description="Polar residues" evidence="1">
    <location>
        <begin position="71"/>
        <end position="82"/>
    </location>
</feature>
<evidence type="ECO:0000313" key="4">
    <source>
        <dbReference type="Proteomes" id="UP001145021"/>
    </source>
</evidence>
<dbReference type="Proteomes" id="UP001145021">
    <property type="component" value="Unassembled WGS sequence"/>
</dbReference>
<protein>
    <submittedName>
        <fullName evidence="3">OTU protein</fullName>
        <ecNumber evidence="3">3.4.19.12</ecNumber>
    </submittedName>
</protein>
<keyword evidence="3" id="KW-0378">Hydrolase</keyword>
<feature type="compositionally biased region" description="Basic and acidic residues" evidence="1">
    <location>
        <begin position="58"/>
        <end position="69"/>
    </location>
</feature>
<evidence type="ECO:0000313" key="3">
    <source>
        <dbReference type="EMBL" id="KAJ1644702.1"/>
    </source>
</evidence>
<name>A0A9W7XJV6_9FUNG</name>
<dbReference type="AlphaFoldDB" id="A0A9W7XJV6"/>
<dbReference type="SUPFAM" id="SSF54001">
    <property type="entry name" value="Cysteine proteinases"/>
    <property type="match status" value="1"/>
</dbReference>
<dbReference type="PROSITE" id="PS50802">
    <property type="entry name" value="OTU"/>
    <property type="match status" value="1"/>
</dbReference>
<dbReference type="Pfam" id="PF02338">
    <property type="entry name" value="OTU"/>
    <property type="match status" value="1"/>
</dbReference>
<feature type="domain" description="OTU" evidence="2">
    <location>
        <begin position="196"/>
        <end position="335"/>
    </location>
</feature>
<proteinExistence type="predicted"/>
<feature type="compositionally biased region" description="Basic residues" evidence="1">
    <location>
        <begin position="145"/>
        <end position="155"/>
    </location>
</feature>
<dbReference type="EC" id="3.4.19.12" evidence="3"/>
<evidence type="ECO:0000259" key="2">
    <source>
        <dbReference type="PROSITE" id="PS50802"/>
    </source>
</evidence>
<accession>A0A9W7XJV6</accession>
<comment type="caution">
    <text evidence="3">The sequence shown here is derived from an EMBL/GenBank/DDBJ whole genome shotgun (WGS) entry which is preliminary data.</text>
</comment>
<dbReference type="GO" id="GO:0004843">
    <property type="term" value="F:cysteine-type deubiquitinase activity"/>
    <property type="evidence" value="ECO:0007669"/>
    <property type="project" value="UniProtKB-EC"/>
</dbReference>
<dbReference type="PANTHER" id="PTHR12419:SF10">
    <property type="entry name" value="DEUBIQUITINASE OTUD6B"/>
    <property type="match status" value="1"/>
</dbReference>
<feature type="region of interest" description="Disordered" evidence="1">
    <location>
        <begin position="103"/>
        <end position="161"/>
    </location>
</feature>
<feature type="region of interest" description="Disordered" evidence="1">
    <location>
        <begin position="55"/>
        <end position="91"/>
    </location>
</feature>
<dbReference type="PANTHER" id="PTHR12419">
    <property type="entry name" value="OTU DOMAIN CONTAINING PROTEIN"/>
    <property type="match status" value="1"/>
</dbReference>
<evidence type="ECO:0000256" key="1">
    <source>
        <dbReference type="SAM" id="MobiDB-lite"/>
    </source>
</evidence>
<sequence length="339" mass="37993">MPLHAFDTSLEELEARHRREKKDLAAKITALKKTVTKGDKRKKKEVTAEIALLEAELDDRHAAETKEFDTLSAQSTDQQQQGLADEEDSLAAAVSRVSVSVSVSMAEADNKPSTDQSSQQQKEEDAAPLHGLYASKAGAHAKLPGNKKNKAKLRQQRKEEEMRRLQEEVKAEAENMVDVASQESEAIEKLVAQDGLAVHDIKADGHCLYSAFADQVNAYHGSSSSYQDMRRLAAQYMRQHRDDFMPFMVTDNGDMFTDDDFEQYCNRIEATADWGGHQEITALSHALQTPVFVYQIGMPVLRIGDDLYPSKIPVKLSYHRHAYGLGEHYNSLRKAQSLE</sequence>
<dbReference type="InterPro" id="IPR050704">
    <property type="entry name" value="Peptidase_C85-like"/>
</dbReference>
<dbReference type="CDD" id="cd22748">
    <property type="entry name" value="OTU_OTUD6-like"/>
    <property type="match status" value="1"/>
</dbReference>
<gene>
    <name evidence="3" type="primary">OTU2</name>
    <name evidence="3" type="ORF">LPJ64_003656</name>
</gene>
<organism evidence="3 4">
    <name type="scientific">Coemansia asiatica</name>
    <dbReference type="NCBI Taxonomy" id="1052880"/>
    <lineage>
        <taxon>Eukaryota</taxon>
        <taxon>Fungi</taxon>
        <taxon>Fungi incertae sedis</taxon>
        <taxon>Zoopagomycota</taxon>
        <taxon>Kickxellomycotina</taxon>
        <taxon>Kickxellomycetes</taxon>
        <taxon>Kickxellales</taxon>
        <taxon>Kickxellaceae</taxon>
        <taxon>Coemansia</taxon>
    </lineage>
</organism>
<dbReference type="EMBL" id="JANBOH010000148">
    <property type="protein sequence ID" value="KAJ1644702.1"/>
    <property type="molecule type" value="Genomic_DNA"/>
</dbReference>
<dbReference type="GO" id="GO:0016579">
    <property type="term" value="P:protein deubiquitination"/>
    <property type="evidence" value="ECO:0007669"/>
    <property type="project" value="TreeGrafter"/>
</dbReference>
<feature type="compositionally biased region" description="Polar residues" evidence="1">
    <location>
        <begin position="111"/>
        <end position="120"/>
    </location>
</feature>
<reference evidence="3" key="1">
    <citation type="submission" date="2022-07" db="EMBL/GenBank/DDBJ databases">
        <title>Phylogenomic reconstructions and comparative analyses of Kickxellomycotina fungi.</title>
        <authorList>
            <person name="Reynolds N.K."/>
            <person name="Stajich J.E."/>
            <person name="Barry K."/>
            <person name="Grigoriev I.V."/>
            <person name="Crous P."/>
            <person name="Smith M.E."/>
        </authorList>
    </citation>
    <scope>NUCLEOTIDE SEQUENCE</scope>
    <source>
        <strain evidence="3">NBRC 105413</strain>
    </source>
</reference>
<dbReference type="InterPro" id="IPR003323">
    <property type="entry name" value="OTU_dom"/>
</dbReference>
<dbReference type="Gene3D" id="3.90.70.80">
    <property type="match status" value="1"/>
</dbReference>